<feature type="transmembrane region" description="Helical" evidence="1">
    <location>
        <begin position="157"/>
        <end position="179"/>
    </location>
</feature>
<sequence length="314" mass="36868">MELLIIQIFVNFNQKFVNEINLQRNKYMNEQLIQEDSRATTQSSLGNSSKIVLKIKLKPQETVQAIPDSEIQRNTQKKLKKNYKNKKILVLLLIISIILSTICQGLFIAINIRLINIYFFIQYSIVSLILCLIVVLLDIYSIFKFKTIITSKRSFKVFYVSNFFRLIQTVLICLILFAINKYSICGYFIWDSNECFIKTNIYKLYDSNFSNGCSLFDSDKFIQAIWLSKNTCFQNSNTSQQEFLYEIELQENKAYYFILIFLIVFNIVIKTIYDIYAIMKSIKINRKLKKYTQQLIHLSSKSANKQVTEQINAA</sequence>
<dbReference type="EMBL" id="GG662654">
    <property type="protein sequence ID" value="EWS73785.1"/>
    <property type="molecule type" value="Genomic_DNA"/>
</dbReference>
<dbReference type="InParanoid" id="W7X3D7"/>
<reference evidence="3" key="1">
    <citation type="journal article" date="2006" name="PLoS Biol.">
        <title>Macronuclear genome sequence of the ciliate Tetrahymena thermophila, a model eukaryote.</title>
        <authorList>
            <person name="Eisen J.A."/>
            <person name="Coyne R.S."/>
            <person name="Wu M."/>
            <person name="Wu D."/>
            <person name="Thiagarajan M."/>
            <person name="Wortman J.R."/>
            <person name="Badger J.H."/>
            <person name="Ren Q."/>
            <person name="Amedeo P."/>
            <person name="Jones K.M."/>
            <person name="Tallon L.J."/>
            <person name="Delcher A.L."/>
            <person name="Salzberg S.L."/>
            <person name="Silva J.C."/>
            <person name="Haas B.J."/>
            <person name="Majoros W.H."/>
            <person name="Farzad M."/>
            <person name="Carlton J.M."/>
            <person name="Smith R.K. Jr."/>
            <person name="Garg J."/>
            <person name="Pearlman R.E."/>
            <person name="Karrer K.M."/>
            <person name="Sun L."/>
            <person name="Manning G."/>
            <person name="Elde N.C."/>
            <person name="Turkewitz A.P."/>
            <person name="Asai D.J."/>
            <person name="Wilkes D.E."/>
            <person name="Wang Y."/>
            <person name="Cai H."/>
            <person name="Collins K."/>
            <person name="Stewart B.A."/>
            <person name="Lee S.R."/>
            <person name="Wilamowska K."/>
            <person name="Weinberg Z."/>
            <person name="Ruzzo W.L."/>
            <person name="Wloga D."/>
            <person name="Gaertig J."/>
            <person name="Frankel J."/>
            <person name="Tsao C.-C."/>
            <person name="Gorovsky M.A."/>
            <person name="Keeling P.J."/>
            <person name="Waller R.F."/>
            <person name="Patron N.J."/>
            <person name="Cherry J.M."/>
            <person name="Stover N.A."/>
            <person name="Krieger C.J."/>
            <person name="del Toro C."/>
            <person name="Ryder H.F."/>
            <person name="Williamson S.C."/>
            <person name="Barbeau R.A."/>
            <person name="Hamilton E.P."/>
            <person name="Orias E."/>
        </authorList>
    </citation>
    <scope>NUCLEOTIDE SEQUENCE [LARGE SCALE GENOMIC DNA]</scope>
    <source>
        <strain evidence="3">SB210</strain>
    </source>
</reference>
<accession>W7X3D7</accession>
<feature type="transmembrane region" description="Helical" evidence="1">
    <location>
        <begin position="88"/>
        <end position="110"/>
    </location>
</feature>
<dbReference type="Proteomes" id="UP000009168">
    <property type="component" value="Unassembled WGS sequence"/>
</dbReference>
<protein>
    <submittedName>
        <fullName evidence="2">Transmembrane protein, putative</fullName>
    </submittedName>
</protein>
<evidence type="ECO:0000256" key="1">
    <source>
        <dbReference type="SAM" id="Phobius"/>
    </source>
</evidence>
<keyword evidence="1" id="KW-0472">Membrane</keyword>
<dbReference type="GeneID" id="24438516"/>
<name>W7X3D7_TETTS</name>
<dbReference type="RefSeq" id="XP_012653665.1">
    <property type="nucleotide sequence ID" value="XM_012798211.1"/>
</dbReference>
<dbReference type="KEGG" id="tet:TTHERM_000343739"/>
<evidence type="ECO:0000313" key="2">
    <source>
        <dbReference type="EMBL" id="EWS73785.1"/>
    </source>
</evidence>
<feature type="transmembrane region" description="Helical" evidence="1">
    <location>
        <begin position="116"/>
        <end position="137"/>
    </location>
</feature>
<dbReference type="AlphaFoldDB" id="W7X3D7"/>
<evidence type="ECO:0000313" key="3">
    <source>
        <dbReference type="Proteomes" id="UP000009168"/>
    </source>
</evidence>
<keyword evidence="3" id="KW-1185">Reference proteome</keyword>
<keyword evidence="1 2" id="KW-0812">Transmembrane</keyword>
<gene>
    <name evidence="2" type="ORF">TTHERM_000343739</name>
</gene>
<organism evidence="2 3">
    <name type="scientific">Tetrahymena thermophila (strain SB210)</name>
    <dbReference type="NCBI Taxonomy" id="312017"/>
    <lineage>
        <taxon>Eukaryota</taxon>
        <taxon>Sar</taxon>
        <taxon>Alveolata</taxon>
        <taxon>Ciliophora</taxon>
        <taxon>Intramacronucleata</taxon>
        <taxon>Oligohymenophorea</taxon>
        <taxon>Hymenostomatida</taxon>
        <taxon>Tetrahymenina</taxon>
        <taxon>Tetrahymenidae</taxon>
        <taxon>Tetrahymena</taxon>
    </lineage>
</organism>
<proteinExistence type="predicted"/>
<keyword evidence="1" id="KW-1133">Transmembrane helix</keyword>
<feature type="transmembrane region" description="Helical" evidence="1">
    <location>
        <begin position="254"/>
        <end position="279"/>
    </location>
</feature>